<protein>
    <submittedName>
        <fullName evidence="2">Uncharacterized protein</fullName>
    </submittedName>
</protein>
<evidence type="ECO:0000313" key="2">
    <source>
        <dbReference type="EMBL" id="KAJ3831666.1"/>
    </source>
</evidence>
<gene>
    <name evidence="2" type="ORF">F5878DRAFT_647441</name>
</gene>
<keyword evidence="3" id="KW-1185">Reference proteome</keyword>
<proteinExistence type="predicted"/>
<dbReference type="AlphaFoldDB" id="A0AA38NW69"/>
<evidence type="ECO:0000256" key="1">
    <source>
        <dbReference type="SAM" id="MobiDB-lite"/>
    </source>
</evidence>
<reference evidence="2" key="1">
    <citation type="submission" date="2022-08" db="EMBL/GenBank/DDBJ databases">
        <authorList>
            <consortium name="DOE Joint Genome Institute"/>
            <person name="Min B."/>
            <person name="Riley R."/>
            <person name="Sierra-Patev S."/>
            <person name="Naranjo-Ortiz M."/>
            <person name="Looney B."/>
            <person name="Konkel Z."/>
            <person name="Slot J.C."/>
            <person name="Sakamoto Y."/>
            <person name="Steenwyk J.L."/>
            <person name="Rokas A."/>
            <person name="Carro J."/>
            <person name="Camarero S."/>
            <person name="Ferreira P."/>
            <person name="Molpeceres G."/>
            <person name="Ruiz-Duenas F.J."/>
            <person name="Serrano A."/>
            <person name="Henrissat B."/>
            <person name="Drula E."/>
            <person name="Hughes K.W."/>
            <person name="Mata J.L."/>
            <person name="Ishikawa N.K."/>
            <person name="Vargas-Isla R."/>
            <person name="Ushijima S."/>
            <person name="Smith C.A."/>
            <person name="Ahrendt S."/>
            <person name="Andreopoulos W."/>
            <person name="He G."/>
            <person name="Labutti K."/>
            <person name="Lipzen A."/>
            <person name="Ng V."/>
            <person name="Sandor L."/>
            <person name="Barry K."/>
            <person name="Martinez A.T."/>
            <person name="Xiao Y."/>
            <person name="Gibbons J.G."/>
            <person name="Terashima K."/>
            <person name="Hibbett D.S."/>
            <person name="Grigoriev I.V."/>
        </authorList>
    </citation>
    <scope>NUCLEOTIDE SEQUENCE</scope>
    <source>
        <strain evidence="2">TFB9207</strain>
    </source>
</reference>
<feature type="region of interest" description="Disordered" evidence="1">
    <location>
        <begin position="321"/>
        <end position="374"/>
    </location>
</feature>
<dbReference type="Proteomes" id="UP001163846">
    <property type="component" value="Unassembled WGS sequence"/>
</dbReference>
<comment type="caution">
    <text evidence="2">The sequence shown here is derived from an EMBL/GenBank/DDBJ whole genome shotgun (WGS) entry which is preliminary data.</text>
</comment>
<sequence length="374" mass="40676">MLAAKLAYNANSLALVDYGVQFTKARAFKDSDKFVGANGREFTTNFFGQIAADFTAHPTGNYTSPGDGPFVPINDSTRIKFAVGLECPSFAPPNLMRAIYANQMATLGNVISHDSEGSKQPRIKSWIAPTTDTGSPEKFFFTTVPLYKVPNDRGRANNFKAKVDVDDDQSHGHSAPPAPPLAVEPQLGNTYPCFVWPGSGYGGPRFNHVQSRAIQLNVRDPQGRLIQPQDTYLWLAPGAIVVVHATMHVYRFARMTIYQLTATSIQVIDKTDMAVAVPTVLALPSKTGNDLQELGGDNTPSGGFVDFASMLNTGGDLSVQAGTSKGKHAMDDDQTQATVEEEESTVMDEDVEMEQQDRKGKRPASFFKKSKKAM</sequence>
<feature type="compositionally biased region" description="Acidic residues" evidence="1">
    <location>
        <begin position="339"/>
        <end position="354"/>
    </location>
</feature>
<name>A0AA38NW69_9AGAR</name>
<dbReference type="EMBL" id="MU807310">
    <property type="protein sequence ID" value="KAJ3831666.1"/>
    <property type="molecule type" value="Genomic_DNA"/>
</dbReference>
<organism evidence="2 3">
    <name type="scientific">Lentinula raphanica</name>
    <dbReference type="NCBI Taxonomy" id="153919"/>
    <lineage>
        <taxon>Eukaryota</taxon>
        <taxon>Fungi</taxon>
        <taxon>Dikarya</taxon>
        <taxon>Basidiomycota</taxon>
        <taxon>Agaricomycotina</taxon>
        <taxon>Agaricomycetes</taxon>
        <taxon>Agaricomycetidae</taxon>
        <taxon>Agaricales</taxon>
        <taxon>Marasmiineae</taxon>
        <taxon>Omphalotaceae</taxon>
        <taxon>Lentinula</taxon>
    </lineage>
</organism>
<accession>A0AA38NW69</accession>
<evidence type="ECO:0000313" key="3">
    <source>
        <dbReference type="Proteomes" id="UP001163846"/>
    </source>
</evidence>